<feature type="transmembrane region" description="Helical" evidence="1">
    <location>
        <begin position="12"/>
        <end position="35"/>
    </location>
</feature>
<accession>A0A7W1XRC8</accession>
<keyword evidence="3" id="KW-1185">Reference proteome</keyword>
<evidence type="ECO:0000256" key="1">
    <source>
        <dbReference type="SAM" id="Phobius"/>
    </source>
</evidence>
<keyword evidence="1" id="KW-1133">Transmembrane helix</keyword>
<evidence type="ECO:0000313" key="2">
    <source>
        <dbReference type="EMBL" id="MBA4601706.1"/>
    </source>
</evidence>
<name>A0A7W1XRC8_9BACL</name>
<dbReference type="Proteomes" id="UP000538292">
    <property type="component" value="Unassembled WGS sequence"/>
</dbReference>
<protein>
    <submittedName>
        <fullName evidence="2">Uncharacterized protein</fullName>
    </submittedName>
</protein>
<proteinExistence type="predicted"/>
<reference evidence="2 3" key="1">
    <citation type="submission" date="2020-07" db="EMBL/GenBank/DDBJ databases">
        <title>Thermoactinomyces phylogeny.</title>
        <authorList>
            <person name="Dunlap C."/>
        </authorList>
    </citation>
    <scope>NUCLEOTIDE SEQUENCE [LARGE SCALE GENOMIC DNA]</scope>
    <source>
        <strain evidence="2 3">AMNI-1</strain>
    </source>
</reference>
<organism evidence="2 3">
    <name type="scientific">Thermoactinomyces mirandus</name>
    <dbReference type="NCBI Taxonomy" id="2756294"/>
    <lineage>
        <taxon>Bacteria</taxon>
        <taxon>Bacillati</taxon>
        <taxon>Bacillota</taxon>
        <taxon>Bacilli</taxon>
        <taxon>Bacillales</taxon>
        <taxon>Thermoactinomycetaceae</taxon>
        <taxon>Thermoactinomyces</taxon>
    </lineage>
</organism>
<comment type="caution">
    <text evidence="2">The sequence shown here is derived from an EMBL/GenBank/DDBJ whole genome shotgun (WGS) entry which is preliminary data.</text>
</comment>
<dbReference type="RefSeq" id="WP_181738450.1">
    <property type="nucleotide sequence ID" value="NZ_JACEOL010000014.1"/>
</dbReference>
<keyword evidence="1" id="KW-0472">Membrane</keyword>
<dbReference type="AlphaFoldDB" id="A0A7W1XRC8"/>
<sequence length="48" mass="5521">MRNVKKIDIIDIVVFVAIHNAFILLQLVSATQWHFNLLTVQSNKEEGI</sequence>
<evidence type="ECO:0000313" key="3">
    <source>
        <dbReference type="Proteomes" id="UP000538292"/>
    </source>
</evidence>
<gene>
    <name evidence="2" type="ORF">H2C83_05085</name>
</gene>
<keyword evidence="1" id="KW-0812">Transmembrane</keyword>
<dbReference type="EMBL" id="JACEOL010000014">
    <property type="protein sequence ID" value="MBA4601706.1"/>
    <property type="molecule type" value="Genomic_DNA"/>
</dbReference>